<feature type="coiled-coil region" evidence="3">
    <location>
        <begin position="554"/>
        <end position="614"/>
    </location>
</feature>
<dbReference type="SUPFAM" id="SSF52540">
    <property type="entry name" value="P-loop containing nucleoside triphosphate hydrolases"/>
    <property type="match status" value="2"/>
</dbReference>
<comment type="caution">
    <text evidence="6">The sequence shown here is derived from an EMBL/GenBank/DDBJ whole genome shotgun (WGS) entry which is preliminary data.</text>
</comment>
<gene>
    <name evidence="6" type="ORF">Dpo_5c02230</name>
</gene>
<dbReference type="OrthoDB" id="9808609at2"/>
<dbReference type="GO" id="GO:0003677">
    <property type="term" value="F:DNA binding"/>
    <property type="evidence" value="ECO:0007669"/>
    <property type="project" value="InterPro"/>
</dbReference>
<dbReference type="PROSITE" id="PS50893">
    <property type="entry name" value="ABC_TRANSPORTER_2"/>
    <property type="match status" value="2"/>
</dbReference>
<evidence type="ECO:0000259" key="5">
    <source>
        <dbReference type="PROSITE" id="PS50893"/>
    </source>
</evidence>
<evidence type="ECO:0000256" key="4">
    <source>
        <dbReference type="SAM" id="MobiDB-lite"/>
    </source>
</evidence>
<dbReference type="SMART" id="SM00382">
    <property type="entry name" value="AAA"/>
    <property type="match status" value="2"/>
</dbReference>
<dbReference type="Proteomes" id="UP000014216">
    <property type="component" value="Unassembled WGS sequence"/>
</dbReference>
<keyword evidence="7" id="KW-1185">Reference proteome</keyword>
<dbReference type="GO" id="GO:0005524">
    <property type="term" value="F:ATP binding"/>
    <property type="evidence" value="ECO:0007669"/>
    <property type="project" value="UniProtKB-KW"/>
</dbReference>
<keyword evidence="2 6" id="KW-0067">ATP-binding</keyword>
<accession>S0FW66</accession>
<organism evidence="6 7">
    <name type="scientific">Desulfotignum phosphitoxidans DSM 13687</name>
    <dbReference type="NCBI Taxonomy" id="1286635"/>
    <lineage>
        <taxon>Bacteria</taxon>
        <taxon>Pseudomonadati</taxon>
        <taxon>Thermodesulfobacteriota</taxon>
        <taxon>Desulfobacteria</taxon>
        <taxon>Desulfobacterales</taxon>
        <taxon>Desulfobacteraceae</taxon>
        <taxon>Desulfotignum</taxon>
    </lineage>
</organism>
<evidence type="ECO:0000256" key="3">
    <source>
        <dbReference type="SAM" id="Coils"/>
    </source>
</evidence>
<sequence>MSVFFALSDISKSYGDDTLFSDLNIDFKAGEQLGLIGNNGSGKSTLLKLIAGEALPDTGVISVQKNCRIVYLSQEDRLNPEHTVETVLFDCLAQLPMDDKEKHRRVNQALGKGGFVDTTVQVKNLSGGWKKRLAITRSLCMDPNLLLLDEPTNHLDIHGILWLEQILKSALFSFIVVSHDRAFLENTCAGTLEIAKYYPKGYFKFQGGYRMFEQERNKFLAAQEKQQASMASKMRREDEWLRQGAKARSTKAKFRIDQAENLRQALEALRERNRHTARVDMDFTGTGRQTRKLIQVHNLTKGYGQQPLFSGITFEMGPGFCLGVVGVNGSGKSTFLSLLEKKLSPDQGTVKWADGLKIAVFDQNRTRLDPDSLLREALNPAGGDSVHYQEKSVHVVTWAKRFLFMPDQLDMPVGRLSGGEKARIVLANLMLQPADVLLLDEPTNDLDILSLEVLEQRIKEFPGAVVIVSHDRYLMDRVCHRMLFLDPDSPPDFYKNFSQIFSAVTRKSPGTEKTAPASGPEAKSGPASASKPVSETRTGPGSGLVFSFKDKYELEHMEDTILEAEARVTDLSARVQDPEVMADPVQMANICRDLEKAEARVQALYTRWDELEQKKADAGK</sequence>
<evidence type="ECO:0000313" key="7">
    <source>
        <dbReference type="Proteomes" id="UP000014216"/>
    </source>
</evidence>
<dbReference type="RefSeq" id="WP_006966405.1">
    <property type="nucleotide sequence ID" value="NZ_APJX01000005.1"/>
</dbReference>
<dbReference type="AlphaFoldDB" id="S0FW66"/>
<dbReference type="InterPro" id="IPR003593">
    <property type="entry name" value="AAA+_ATPase"/>
</dbReference>
<dbReference type="Pfam" id="PF00005">
    <property type="entry name" value="ABC_tran"/>
    <property type="match status" value="2"/>
</dbReference>
<feature type="coiled-coil region" evidence="3">
    <location>
        <begin position="252"/>
        <end position="279"/>
    </location>
</feature>
<dbReference type="InterPro" id="IPR027417">
    <property type="entry name" value="P-loop_NTPase"/>
</dbReference>
<name>S0FW66_9BACT</name>
<dbReference type="InterPro" id="IPR032524">
    <property type="entry name" value="ABC_tran_C"/>
</dbReference>
<feature type="domain" description="ABC transporter" evidence="5">
    <location>
        <begin position="5"/>
        <end position="225"/>
    </location>
</feature>
<evidence type="ECO:0000256" key="2">
    <source>
        <dbReference type="ARBA" id="ARBA00022840"/>
    </source>
</evidence>
<dbReference type="PATRIC" id="fig|1286635.3.peg.2696"/>
<feature type="region of interest" description="Disordered" evidence="4">
    <location>
        <begin position="505"/>
        <end position="542"/>
    </location>
</feature>
<dbReference type="Pfam" id="PF16326">
    <property type="entry name" value="ABC_tran_CTD"/>
    <property type="match status" value="1"/>
</dbReference>
<dbReference type="InterPro" id="IPR003439">
    <property type="entry name" value="ABC_transporter-like_ATP-bd"/>
</dbReference>
<dbReference type="InterPro" id="IPR037118">
    <property type="entry name" value="Val-tRNA_synth_C_sf"/>
</dbReference>
<feature type="domain" description="ABC transporter" evidence="5">
    <location>
        <begin position="294"/>
        <end position="512"/>
    </location>
</feature>
<dbReference type="CDD" id="cd03221">
    <property type="entry name" value="ABCF_EF-3"/>
    <property type="match status" value="2"/>
</dbReference>
<dbReference type="Gene3D" id="3.40.50.300">
    <property type="entry name" value="P-loop containing nucleotide triphosphate hydrolases"/>
    <property type="match status" value="2"/>
</dbReference>
<dbReference type="InterPro" id="IPR017871">
    <property type="entry name" value="ABC_transporter-like_CS"/>
</dbReference>
<dbReference type="PANTHER" id="PTHR42855">
    <property type="entry name" value="ABC TRANSPORTER ATP-BINDING SUBUNIT"/>
    <property type="match status" value="1"/>
</dbReference>
<dbReference type="Gene3D" id="1.10.287.380">
    <property type="entry name" value="Valyl-tRNA synthetase, C-terminal domain"/>
    <property type="match status" value="1"/>
</dbReference>
<reference evidence="6 7" key="1">
    <citation type="journal article" date="2013" name="Genome Announc.">
        <title>Draft Genome Sequence of Desulfotignum phosphitoxidans DSM 13687 Strain FiPS-3.</title>
        <authorList>
            <person name="Poehlein A."/>
            <person name="Daniel R."/>
            <person name="Simeonova D.D."/>
        </authorList>
    </citation>
    <scope>NUCLEOTIDE SEQUENCE [LARGE SCALE GENOMIC DNA]</scope>
    <source>
        <strain evidence="6 7">DSM 13687</strain>
    </source>
</reference>
<dbReference type="InterPro" id="IPR051309">
    <property type="entry name" value="ABCF_ATPase"/>
</dbReference>
<keyword evidence="1" id="KW-0547">Nucleotide-binding</keyword>
<protein>
    <submittedName>
        <fullName evidence="6">ABC transporter ATP-binding protein</fullName>
    </submittedName>
</protein>
<dbReference type="EMBL" id="APJX01000005">
    <property type="protein sequence ID" value="EMS79298.1"/>
    <property type="molecule type" value="Genomic_DNA"/>
</dbReference>
<evidence type="ECO:0000256" key="1">
    <source>
        <dbReference type="ARBA" id="ARBA00022741"/>
    </source>
</evidence>
<proteinExistence type="predicted"/>
<keyword evidence="3" id="KW-0175">Coiled coil</keyword>
<dbReference type="GO" id="GO:0016887">
    <property type="term" value="F:ATP hydrolysis activity"/>
    <property type="evidence" value="ECO:0007669"/>
    <property type="project" value="InterPro"/>
</dbReference>
<evidence type="ECO:0000313" key="6">
    <source>
        <dbReference type="EMBL" id="EMS79298.1"/>
    </source>
</evidence>
<dbReference type="PANTHER" id="PTHR42855:SF1">
    <property type="entry name" value="ABC TRANSPORTER DOMAIN-CONTAINING PROTEIN"/>
    <property type="match status" value="1"/>
</dbReference>
<dbReference type="PROSITE" id="PS00211">
    <property type="entry name" value="ABC_TRANSPORTER_1"/>
    <property type="match status" value="1"/>
</dbReference>